<dbReference type="KEGG" id="asue:F2A31_07265"/>
<organism evidence="2 3">
    <name type="scientific">Acinetobacter suaedae</name>
    <dbReference type="NCBI Taxonomy" id="2609668"/>
    <lineage>
        <taxon>Bacteria</taxon>
        <taxon>Pseudomonadati</taxon>
        <taxon>Pseudomonadota</taxon>
        <taxon>Gammaproteobacteria</taxon>
        <taxon>Moraxellales</taxon>
        <taxon>Moraxellaceae</taxon>
        <taxon>Acinetobacter</taxon>
    </lineage>
</organism>
<feature type="transmembrane region" description="Helical" evidence="1">
    <location>
        <begin position="6"/>
        <end position="31"/>
    </location>
</feature>
<keyword evidence="1" id="KW-1133">Transmembrane helix</keyword>
<name>A0A5P1UUL7_9GAMM</name>
<proteinExistence type="predicted"/>
<accession>A0A5P1UUL7</accession>
<gene>
    <name evidence="2" type="ORF">F2A31_07265</name>
</gene>
<evidence type="ECO:0000313" key="2">
    <source>
        <dbReference type="EMBL" id="QER39520.1"/>
    </source>
</evidence>
<evidence type="ECO:0000256" key="1">
    <source>
        <dbReference type="SAM" id="Phobius"/>
    </source>
</evidence>
<protein>
    <submittedName>
        <fullName evidence="2">Uncharacterized protein</fullName>
    </submittedName>
</protein>
<dbReference type="AlphaFoldDB" id="A0A5P1UUL7"/>
<dbReference type="RefSeq" id="WP_150025818.1">
    <property type="nucleotide sequence ID" value="NZ_CP043909.1"/>
</dbReference>
<evidence type="ECO:0000313" key="3">
    <source>
        <dbReference type="Proteomes" id="UP000325177"/>
    </source>
</evidence>
<reference evidence="2 3" key="1">
    <citation type="submission" date="2019-09" db="EMBL/GenBank/DDBJ databases">
        <title>Acinetobacter sp. C16S1 isolated from saline soil.</title>
        <authorList>
            <person name="Xu L."/>
            <person name="Sun J.-Q."/>
        </authorList>
    </citation>
    <scope>NUCLEOTIDE SEQUENCE [LARGE SCALE GENOMIC DNA]</scope>
    <source>
        <strain evidence="2 3">C16S1</strain>
    </source>
</reference>
<sequence length="151" mass="16968">MYVLNAATQIAIVFSGVFLWVGMLTGVWKYYQIRQTEQARAHYYVDIAHRSSLLYAAASLILAVLSYFTILADSVVLFCVIANLFFFTISIVTYIIHGILKDTTNQFKQPHKLGHLTLPAWSMTIMMLALIMVELGATGVLLLGTVLRFMN</sequence>
<dbReference type="Proteomes" id="UP000325177">
    <property type="component" value="Chromosome"/>
</dbReference>
<feature type="transmembrane region" description="Helical" evidence="1">
    <location>
        <begin position="121"/>
        <end position="147"/>
    </location>
</feature>
<keyword evidence="3" id="KW-1185">Reference proteome</keyword>
<feature type="transmembrane region" description="Helical" evidence="1">
    <location>
        <begin position="52"/>
        <end position="69"/>
    </location>
</feature>
<keyword evidence="1" id="KW-0472">Membrane</keyword>
<feature type="transmembrane region" description="Helical" evidence="1">
    <location>
        <begin position="75"/>
        <end position="100"/>
    </location>
</feature>
<keyword evidence="1" id="KW-0812">Transmembrane</keyword>
<dbReference type="EMBL" id="CP043909">
    <property type="protein sequence ID" value="QER39520.1"/>
    <property type="molecule type" value="Genomic_DNA"/>
</dbReference>